<dbReference type="Pfam" id="PF00593">
    <property type="entry name" value="TonB_dep_Rec_b-barrel"/>
    <property type="match status" value="1"/>
</dbReference>
<keyword evidence="7" id="KW-0998">Cell outer membrane</keyword>
<evidence type="ECO:0000256" key="10">
    <source>
        <dbReference type="SAM" id="SignalP"/>
    </source>
</evidence>
<dbReference type="GO" id="GO:0015344">
    <property type="term" value="F:siderophore uptake transmembrane transporter activity"/>
    <property type="evidence" value="ECO:0007669"/>
    <property type="project" value="TreeGrafter"/>
</dbReference>
<evidence type="ECO:0000256" key="8">
    <source>
        <dbReference type="RuleBase" id="RU003357"/>
    </source>
</evidence>
<dbReference type="InterPro" id="IPR000531">
    <property type="entry name" value="Beta-barrel_TonB"/>
</dbReference>
<accession>M4Z3K5</accession>
<gene>
    <name evidence="13" type="ORF">S58_19360</name>
</gene>
<evidence type="ECO:0000256" key="1">
    <source>
        <dbReference type="ARBA" id="ARBA00004571"/>
    </source>
</evidence>
<keyword evidence="13" id="KW-0675">Receptor</keyword>
<dbReference type="InterPro" id="IPR036942">
    <property type="entry name" value="Beta-barrel_TonB_sf"/>
</dbReference>
<keyword evidence="3" id="KW-1134">Transmembrane beta strand</keyword>
<name>M4Z3K5_9BRAD</name>
<keyword evidence="14" id="KW-1185">Reference proteome</keyword>
<dbReference type="PANTHER" id="PTHR30069">
    <property type="entry name" value="TONB-DEPENDENT OUTER MEMBRANE RECEPTOR"/>
    <property type="match status" value="1"/>
</dbReference>
<evidence type="ECO:0000256" key="5">
    <source>
        <dbReference type="ARBA" id="ARBA00023077"/>
    </source>
</evidence>
<comment type="subcellular location">
    <subcellularLocation>
        <location evidence="1">Cell outer membrane</location>
        <topology evidence="1">Multi-pass membrane protein</topology>
    </subcellularLocation>
</comment>
<dbReference type="AlphaFoldDB" id="M4Z3K5"/>
<dbReference type="KEGG" id="aol:S58_19360"/>
<feature type="compositionally biased region" description="Low complexity" evidence="9">
    <location>
        <begin position="58"/>
        <end position="87"/>
    </location>
</feature>
<reference evidence="13 14" key="1">
    <citation type="journal article" date="2013" name="Appl. Environ. Microbiol.">
        <title>Genome analysis suggests that the soil oligotrophic bacterium Agromonas oligotrophica (Bradyrhizobium oligotrophicum) is a nitrogen-fixing symbiont of Aeschynomene indica.</title>
        <authorList>
            <person name="Okubo T."/>
            <person name="Fukushima S."/>
            <person name="Itakura M."/>
            <person name="Oshima K."/>
            <person name="Longtonglang A."/>
            <person name="Teaumroong N."/>
            <person name="Mitsui H."/>
            <person name="Hattori M."/>
            <person name="Hattori R."/>
            <person name="Hattori T."/>
            <person name="Minamisawa K."/>
        </authorList>
    </citation>
    <scope>NUCLEOTIDE SEQUENCE [LARGE SCALE GENOMIC DNA]</scope>
    <source>
        <strain evidence="13 14">S58</strain>
    </source>
</reference>
<dbReference type="EMBL" id="AP012603">
    <property type="protein sequence ID" value="BAM87943.1"/>
    <property type="molecule type" value="Genomic_DNA"/>
</dbReference>
<keyword evidence="6 8" id="KW-0472">Membrane</keyword>
<dbReference type="PATRIC" id="fig|1245469.3.peg.1976"/>
<feature type="domain" description="TonB-dependent receptor-like beta-barrel" evidence="11">
    <location>
        <begin position="255"/>
        <end position="708"/>
    </location>
</feature>
<evidence type="ECO:0000256" key="7">
    <source>
        <dbReference type="ARBA" id="ARBA00023237"/>
    </source>
</evidence>
<dbReference type="Gene3D" id="2.40.170.20">
    <property type="entry name" value="TonB-dependent receptor, beta-barrel domain"/>
    <property type="match status" value="1"/>
</dbReference>
<keyword evidence="4" id="KW-0812">Transmembrane</keyword>
<evidence type="ECO:0000313" key="13">
    <source>
        <dbReference type="EMBL" id="BAM87943.1"/>
    </source>
</evidence>
<dbReference type="STRING" id="1245469.S58_19360"/>
<dbReference type="Proteomes" id="UP000011841">
    <property type="component" value="Chromosome"/>
</dbReference>
<feature type="region of interest" description="Disordered" evidence="9">
    <location>
        <begin position="20"/>
        <end position="91"/>
    </location>
</feature>
<comment type="similarity">
    <text evidence="8">Belongs to the TonB-dependent receptor family.</text>
</comment>
<feature type="chain" id="PRO_5004061535" evidence="10">
    <location>
        <begin position="22"/>
        <end position="774"/>
    </location>
</feature>
<evidence type="ECO:0000256" key="4">
    <source>
        <dbReference type="ARBA" id="ARBA00022692"/>
    </source>
</evidence>
<evidence type="ECO:0000256" key="6">
    <source>
        <dbReference type="ARBA" id="ARBA00023136"/>
    </source>
</evidence>
<dbReference type="HOGENOM" id="CLU_016085_0_0_5"/>
<evidence type="ECO:0000256" key="9">
    <source>
        <dbReference type="SAM" id="MobiDB-lite"/>
    </source>
</evidence>
<evidence type="ECO:0000256" key="2">
    <source>
        <dbReference type="ARBA" id="ARBA00022448"/>
    </source>
</evidence>
<dbReference type="Pfam" id="PF07715">
    <property type="entry name" value="Plug"/>
    <property type="match status" value="1"/>
</dbReference>
<dbReference type="InterPro" id="IPR039426">
    <property type="entry name" value="TonB-dep_rcpt-like"/>
</dbReference>
<dbReference type="SUPFAM" id="SSF56935">
    <property type="entry name" value="Porins"/>
    <property type="match status" value="1"/>
</dbReference>
<feature type="compositionally biased region" description="Basic residues" evidence="9">
    <location>
        <begin position="40"/>
        <end position="53"/>
    </location>
</feature>
<dbReference type="GO" id="GO:0044718">
    <property type="term" value="P:siderophore transmembrane transport"/>
    <property type="evidence" value="ECO:0007669"/>
    <property type="project" value="TreeGrafter"/>
</dbReference>
<evidence type="ECO:0000259" key="11">
    <source>
        <dbReference type="Pfam" id="PF00593"/>
    </source>
</evidence>
<protein>
    <submittedName>
        <fullName evidence="13">Iron transport outer membrane receptor</fullName>
    </submittedName>
</protein>
<dbReference type="InterPro" id="IPR012910">
    <property type="entry name" value="Plug_dom"/>
</dbReference>
<dbReference type="OrthoDB" id="99480at2"/>
<dbReference type="PANTHER" id="PTHR30069:SF36">
    <property type="entry name" value="BLL6948 PROTEIN"/>
    <property type="match status" value="1"/>
</dbReference>
<dbReference type="Gene3D" id="2.170.130.10">
    <property type="entry name" value="TonB-dependent receptor, plug domain"/>
    <property type="match status" value="1"/>
</dbReference>
<dbReference type="eggNOG" id="COG4206">
    <property type="taxonomic scope" value="Bacteria"/>
</dbReference>
<feature type="signal peptide" evidence="10">
    <location>
        <begin position="1"/>
        <end position="21"/>
    </location>
</feature>
<keyword evidence="5 8" id="KW-0798">TonB box</keyword>
<sequence>MRWRGASVGVLMAALAQQANAHPDRAPAELPTVDVDAPRRAAKPKPQTRRAAQRPKPGAARAATNLTPAATAAAAPSGAPNVGSGAPRPQGMASEVVISGEEINARPATRPGEVLEAVPGLIVTQHSGEGKANQYFLRGYNLDHGTDLALFVDDVPVNMRTHAHGQGYADLNWLMPETIGRVDVRKGPYFADEGDFASVGSVHIGLVDSVPKAIAQMTAGSFGYRRFFGMDSVHVGDGHLLIAGEAGRYDGPWTTPDDAKKLNSLVRYSQGTATDGFSITGMAYANRWTSTDQVPERAITSGLLGRYDAVDPTDGGKTNRFALSGRIAGSDDAGSWKANAYVVKSQLDLYNNFTYALRDPVNGDQFHQHDDRLMLGANASRTLDGSFAGRPMETTVGVQTRYDDIALALSYTAQRAYLSSVRSDKVGEGSVGLYVENTVRWTDWLRTTVGYRGDYYQTHVYSLINGNNTGDASASLGSPKFRMVLGPFYQTEFFLGAGYGMHSNDARGATTTDDPNAPGNRIESSPLLVRTKGAEVGVRTRIIPRLDSSLSLFMLNQDSEILFSGDAGDTEPSRPSRRYGFEFTNHYRPASWIDIDADLAMTHARFVGTDDGQATTYAQLVGLGAPAEVLRGNAPGNYIPNAPSMIASAGITLGEKTGWFGGVRWRYLGATPLTEDNYFRSTATSVFNGRIGFRDANGWRIQLDVLNLFNTKANQISYGYGSLLKVPADQLYQACYPSGGTSTVPAQVCQTGVMDRVLHPIEPLTFRVTVAGTF</sequence>
<keyword evidence="10" id="KW-0732">Signal</keyword>
<evidence type="ECO:0000256" key="3">
    <source>
        <dbReference type="ARBA" id="ARBA00022452"/>
    </source>
</evidence>
<organism evidence="13 14">
    <name type="scientific">Bradyrhizobium oligotrophicum S58</name>
    <dbReference type="NCBI Taxonomy" id="1245469"/>
    <lineage>
        <taxon>Bacteria</taxon>
        <taxon>Pseudomonadati</taxon>
        <taxon>Pseudomonadota</taxon>
        <taxon>Alphaproteobacteria</taxon>
        <taxon>Hyphomicrobiales</taxon>
        <taxon>Nitrobacteraceae</taxon>
        <taxon>Bradyrhizobium</taxon>
    </lineage>
</organism>
<evidence type="ECO:0000313" key="14">
    <source>
        <dbReference type="Proteomes" id="UP000011841"/>
    </source>
</evidence>
<dbReference type="InterPro" id="IPR037066">
    <property type="entry name" value="Plug_dom_sf"/>
</dbReference>
<evidence type="ECO:0000259" key="12">
    <source>
        <dbReference type="Pfam" id="PF07715"/>
    </source>
</evidence>
<keyword evidence="2" id="KW-0813">Transport</keyword>
<proteinExistence type="inferred from homology"/>
<dbReference type="GO" id="GO:0009279">
    <property type="term" value="C:cell outer membrane"/>
    <property type="evidence" value="ECO:0007669"/>
    <property type="project" value="UniProtKB-SubCell"/>
</dbReference>
<feature type="domain" description="TonB-dependent receptor plug" evidence="12">
    <location>
        <begin position="94"/>
        <end position="200"/>
    </location>
</feature>